<evidence type="ECO:0000313" key="6">
    <source>
        <dbReference type="EMBL" id="ETO09378.1"/>
    </source>
</evidence>
<keyword evidence="5" id="KW-0472">Membrane</keyword>
<dbReference type="InterPro" id="IPR011989">
    <property type="entry name" value="ARM-like"/>
</dbReference>
<protein>
    <submittedName>
        <fullName evidence="6">Uncharacterized protein</fullName>
    </submittedName>
</protein>
<dbReference type="Gene3D" id="1.25.10.10">
    <property type="entry name" value="Leucine-rich Repeat Variant"/>
    <property type="match status" value="1"/>
</dbReference>
<organism evidence="6 7">
    <name type="scientific">Reticulomyxa filosa</name>
    <dbReference type="NCBI Taxonomy" id="46433"/>
    <lineage>
        <taxon>Eukaryota</taxon>
        <taxon>Sar</taxon>
        <taxon>Rhizaria</taxon>
        <taxon>Retaria</taxon>
        <taxon>Foraminifera</taxon>
        <taxon>Monothalamids</taxon>
        <taxon>Reticulomyxidae</taxon>
        <taxon>Reticulomyxa</taxon>
    </lineage>
</organism>
<evidence type="ECO:0000256" key="1">
    <source>
        <dbReference type="ARBA" id="ARBA00010394"/>
    </source>
</evidence>
<evidence type="ECO:0000256" key="3">
    <source>
        <dbReference type="ARBA" id="ARBA00022927"/>
    </source>
</evidence>
<name>X6M5Y2_RETFI</name>
<keyword evidence="2" id="KW-0813">Transport</keyword>
<gene>
    <name evidence="6" type="ORF">RFI_27999</name>
</gene>
<comment type="caution">
    <text evidence="6">The sequence shown here is derived from an EMBL/GenBank/DDBJ whole genome shotgun (WGS) entry which is preliminary data.</text>
</comment>
<feature type="compositionally biased region" description="Basic and acidic residues" evidence="4">
    <location>
        <begin position="283"/>
        <end position="299"/>
    </location>
</feature>
<keyword evidence="5" id="KW-1133">Transmembrane helix</keyword>
<dbReference type="Pfam" id="PF00514">
    <property type="entry name" value="Arm"/>
    <property type="match status" value="1"/>
</dbReference>
<comment type="similarity">
    <text evidence="1">Belongs to the importin alpha family.</text>
</comment>
<keyword evidence="7" id="KW-1185">Reference proteome</keyword>
<dbReference type="Proteomes" id="UP000023152">
    <property type="component" value="Unassembled WGS sequence"/>
</dbReference>
<evidence type="ECO:0000256" key="4">
    <source>
        <dbReference type="SAM" id="MobiDB-lite"/>
    </source>
</evidence>
<feature type="region of interest" description="Disordered" evidence="4">
    <location>
        <begin position="257"/>
        <end position="305"/>
    </location>
</feature>
<feature type="transmembrane region" description="Helical" evidence="5">
    <location>
        <begin position="107"/>
        <end position="128"/>
    </location>
</feature>
<proteinExistence type="inferred from homology"/>
<feature type="non-terminal residue" evidence="6">
    <location>
        <position position="1"/>
    </location>
</feature>
<dbReference type="InterPro" id="IPR016024">
    <property type="entry name" value="ARM-type_fold"/>
</dbReference>
<accession>X6M5Y2</accession>
<sequence>LREKASQEGKQLEEIIPPEVKQKMSVSDYLMAPCVRIIGNVVSGTDEQTAEVVKAGFFKIIEACVDHPIKNIKKEACWALSNVIAGTKEQLELFYENTTLVKLRLNIYIYFIFYFLFFFLNLSSLKIIDLCMAQGDINIRKEAGWCLSNAICHASIHQLKILVEYGFIEAMVRLMECRSEKVVVIAMDALQACFELYQKNFNIENMDMHPLVAKMEGLGGLNLLEEIQGIEEFSAKCCNDAADFVTKYWPVNDAFTEDNGNRDNNDNHDGNHDGNNDGIDSNNNDRNDDIFLDSTDKNNNEIYQF</sequence>
<dbReference type="InterPro" id="IPR000225">
    <property type="entry name" value="Armadillo"/>
</dbReference>
<keyword evidence="3" id="KW-0653">Protein transport</keyword>
<dbReference type="EMBL" id="ASPP01024097">
    <property type="protein sequence ID" value="ETO09378.1"/>
    <property type="molecule type" value="Genomic_DNA"/>
</dbReference>
<dbReference type="AlphaFoldDB" id="X6M5Y2"/>
<evidence type="ECO:0000256" key="5">
    <source>
        <dbReference type="SAM" id="Phobius"/>
    </source>
</evidence>
<dbReference type="PANTHER" id="PTHR23316">
    <property type="entry name" value="IMPORTIN ALPHA"/>
    <property type="match status" value="1"/>
</dbReference>
<evidence type="ECO:0000256" key="2">
    <source>
        <dbReference type="ARBA" id="ARBA00022448"/>
    </source>
</evidence>
<dbReference type="SMART" id="SM00185">
    <property type="entry name" value="ARM"/>
    <property type="match status" value="2"/>
</dbReference>
<keyword evidence="5" id="KW-0812">Transmembrane</keyword>
<dbReference type="OrthoDB" id="29145at2759"/>
<dbReference type="SUPFAM" id="SSF48371">
    <property type="entry name" value="ARM repeat"/>
    <property type="match status" value="1"/>
</dbReference>
<reference evidence="6 7" key="1">
    <citation type="journal article" date="2013" name="Curr. Biol.">
        <title>The Genome of the Foraminiferan Reticulomyxa filosa.</title>
        <authorList>
            <person name="Glockner G."/>
            <person name="Hulsmann N."/>
            <person name="Schleicher M."/>
            <person name="Noegel A.A."/>
            <person name="Eichinger L."/>
            <person name="Gallinger C."/>
            <person name="Pawlowski J."/>
            <person name="Sierra R."/>
            <person name="Euteneuer U."/>
            <person name="Pillet L."/>
            <person name="Moustafa A."/>
            <person name="Platzer M."/>
            <person name="Groth M."/>
            <person name="Szafranski K."/>
            <person name="Schliwa M."/>
        </authorList>
    </citation>
    <scope>NUCLEOTIDE SEQUENCE [LARGE SCALE GENOMIC DNA]</scope>
</reference>
<feature type="compositionally biased region" description="Basic and acidic residues" evidence="4">
    <location>
        <begin position="259"/>
        <end position="275"/>
    </location>
</feature>
<evidence type="ECO:0000313" key="7">
    <source>
        <dbReference type="Proteomes" id="UP000023152"/>
    </source>
</evidence>
<dbReference type="GO" id="GO:0015031">
    <property type="term" value="P:protein transport"/>
    <property type="evidence" value="ECO:0007669"/>
    <property type="project" value="UniProtKB-KW"/>
</dbReference>